<dbReference type="EMBL" id="JACHEB010000002">
    <property type="protein sequence ID" value="MBB5327195.1"/>
    <property type="molecule type" value="Genomic_DNA"/>
</dbReference>
<comment type="caution">
    <text evidence="2">The sequence shown here is derived from an EMBL/GenBank/DDBJ whole genome shotgun (WGS) entry which is preliminary data.</text>
</comment>
<keyword evidence="3" id="KW-1185">Reference proteome</keyword>
<evidence type="ECO:0000313" key="2">
    <source>
        <dbReference type="EMBL" id="MBB5327195.1"/>
    </source>
</evidence>
<organism evidence="2 3">
    <name type="scientific">Tunturiibacter gelidiferens</name>
    <dbReference type="NCBI Taxonomy" id="3069689"/>
    <lineage>
        <taxon>Bacteria</taxon>
        <taxon>Pseudomonadati</taxon>
        <taxon>Acidobacteriota</taxon>
        <taxon>Terriglobia</taxon>
        <taxon>Terriglobales</taxon>
        <taxon>Acidobacteriaceae</taxon>
        <taxon>Tunturiibacter</taxon>
    </lineage>
</organism>
<feature type="domain" description="SAV-6107-like HEPN" evidence="1">
    <location>
        <begin position="45"/>
        <end position="138"/>
    </location>
</feature>
<dbReference type="Proteomes" id="UP000535182">
    <property type="component" value="Unassembled WGS sequence"/>
</dbReference>
<reference evidence="2 3" key="1">
    <citation type="submission" date="2020-08" db="EMBL/GenBank/DDBJ databases">
        <title>Genomic Encyclopedia of Type Strains, Phase IV (KMG-V): Genome sequencing to study the core and pangenomes of soil and plant-associated prokaryotes.</title>
        <authorList>
            <person name="Whitman W."/>
        </authorList>
    </citation>
    <scope>NUCLEOTIDE SEQUENCE [LARGE SCALE GENOMIC DNA]</scope>
    <source>
        <strain evidence="2 3">X5P2</strain>
    </source>
</reference>
<evidence type="ECO:0000259" key="1">
    <source>
        <dbReference type="Pfam" id="PF18726"/>
    </source>
</evidence>
<dbReference type="InterPro" id="IPR040891">
    <property type="entry name" value="HEPN_SAV_6107"/>
</dbReference>
<dbReference type="AlphaFoldDB" id="A0A9X0QBC1"/>
<accession>A0A9X0QBC1</accession>
<dbReference type="Gene3D" id="1.20.120.330">
    <property type="entry name" value="Nucleotidyltransferases domain 2"/>
    <property type="match status" value="1"/>
</dbReference>
<evidence type="ECO:0000313" key="3">
    <source>
        <dbReference type="Proteomes" id="UP000535182"/>
    </source>
</evidence>
<protein>
    <recommendedName>
        <fullName evidence="1">SAV-6107-like HEPN domain-containing protein</fullName>
    </recommendedName>
</protein>
<sequence length="150" mass="16589">MMASWQQWLAKGDVKAHQTSKQEIDNLRALITRDLADASVIALSADRRFATAYNAALQAGTIAIACSGYRVSARSGHHKVTFEAAGVALGSEAAALADYFETCRRKRNVIDYMTSSVATDTEAEEIVKRANEFREVVERWVQREHPSVTI</sequence>
<proteinExistence type="predicted"/>
<gene>
    <name evidence="2" type="ORF">HDF14_000800</name>
</gene>
<dbReference type="Pfam" id="PF18726">
    <property type="entry name" value="HEPN_SAV_6107"/>
    <property type="match status" value="1"/>
</dbReference>
<name>A0A9X0QBC1_9BACT</name>
<dbReference type="RefSeq" id="WP_183973745.1">
    <property type="nucleotide sequence ID" value="NZ_JACHEB010000002.1"/>
</dbReference>